<gene>
    <name evidence="1" type="ORF">T265_04724</name>
</gene>
<sequence length="158" mass="17535">MCIPHAFTATEANSIKLLSALDQCLPLGIGPLASSVHYGSSKQSFMETKENYYNCIYRVVTECSIRSCQNLREGGEKRRVKDARLGLAGILNNQGILSFGPCPARTADFWTITLSVPLLPCHLKEARRLGYCQAALAYTEAIEMQRLGWNHEPSLSNR</sequence>
<dbReference type="CTD" id="20318906"/>
<reference evidence="1 2" key="1">
    <citation type="submission" date="2013-11" db="EMBL/GenBank/DDBJ databases">
        <title>Opisthorchis viverrini - life in the bile duct.</title>
        <authorList>
            <person name="Young N.D."/>
            <person name="Nagarajan N."/>
            <person name="Lin S.J."/>
            <person name="Korhonen P.K."/>
            <person name="Jex A.R."/>
            <person name="Hall R.S."/>
            <person name="Safavi-Hemami H."/>
            <person name="Kaewkong W."/>
            <person name="Bertrand D."/>
            <person name="Gao S."/>
            <person name="Seet Q."/>
            <person name="Wongkham S."/>
            <person name="Teh B.T."/>
            <person name="Wongkham C."/>
            <person name="Intapan P.M."/>
            <person name="Maleewong W."/>
            <person name="Yang X."/>
            <person name="Hu M."/>
            <person name="Wang Z."/>
            <person name="Hofmann A."/>
            <person name="Sternberg P.W."/>
            <person name="Tan P."/>
            <person name="Wang J."/>
            <person name="Gasser R.B."/>
        </authorList>
    </citation>
    <scope>NUCLEOTIDE SEQUENCE [LARGE SCALE GENOMIC DNA]</scope>
</reference>
<dbReference type="AlphaFoldDB" id="A0A074ZMQ3"/>
<protein>
    <submittedName>
        <fullName evidence="1">Uncharacterized protein</fullName>
    </submittedName>
</protein>
<dbReference type="EMBL" id="KL596699">
    <property type="protein sequence ID" value="KER28411.1"/>
    <property type="molecule type" value="Genomic_DNA"/>
</dbReference>
<accession>A0A074ZMQ3</accession>
<dbReference type="GeneID" id="20318906"/>
<keyword evidence="2" id="KW-1185">Reference proteome</keyword>
<proteinExistence type="predicted"/>
<name>A0A074ZMQ3_OPIVI</name>
<evidence type="ECO:0000313" key="1">
    <source>
        <dbReference type="EMBL" id="KER28411.1"/>
    </source>
</evidence>
<dbReference type="Proteomes" id="UP000054324">
    <property type="component" value="Unassembled WGS sequence"/>
</dbReference>
<dbReference type="RefSeq" id="XP_009167801.1">
    <property type="nucleotide sequence ID" value="XM_009169537.1"/>
</dbReference>
<organism evidence="1 2">
    <name type="scientific">Opisthorchis viverrini</name>
    <name type="common">Southeast Asian liver fluke</name>
    <dbReference type="NCBI Taxonomy" id="6198"/>
    <lineage>
        <taxon>Eukaryota</taxon>
        <taxon>Metazoa</taxon>
        <taxon>Spiralia</taxon>
        <taxon>Lophotrochozoa</taxon>
        <taxon>Platyhelminthes</taxon>
        <taxon>Trematoda</taxon>
        <taxon>Digenea</taxon>
        <taxon>Opisthorchiida</taxon>
        <taxon>Opisthorchiata</taxon>
        <taxon>Opisthorchiidae</taxon>
        <taxon>Opisthorchis</taxon>
    </lineage>
</organism>
<dbReference type="KEGG" id="ovi:T265_04724"/>
<evidence type="ECO:0000313" key="2">
    <source>
        <dbReference type="Proteomes" id="UP000054324"/>
    </source>
</evidence>